<comment type="caution">
    <text evidence="2">The sequence shown here is derived from an EMBL/GenBank/DDBJ whole genome shotgun (WGS) entry which is preliminary data.</text>
</comment>
<evidence type="ECO:0000313" key="3">
    <source>
        <dbReference type="Proteomes" id="UP000645257"/>
    </source>
</evidence>
<dbReference type="RefSeq" id="WP_189532400.1">
    <property type="nucleotide sequence ID" value="NZ_BMYX01000005.1"/>
</dbReference>
<dbReference type="Pfam" id="PF09836">
    <property type="entry name" value="DUF2063"/>
    <property type="match status" value="1"/>
</dbReference>
<reference evidence="2" key="2">
    <citation type="submission" date="2020-09" db="EMBL/GenBank/DDBJ databases">
        <authorList>
            <person name="Sun Q."/>
            <person name="Kim S."/>
        </authorList>
    </citation>
    <scope>NUCLEOTIDE SEQUENCE</scope>
    <source>
        <strain evidence="2">KCTC 32182</strain>
    </source>
</reference>
<dbReference type="Proteomes" id="UP000645257">
    <property type="component" value="Unassembled WGS sequence"/>
</dbReference>
<dbReference type="InterPro" id="IPR018640">
    <property type="entry name" value="DUF2063"/>
</dbReference>
<evidence type="ECO:0000313" key="2">
    <source>
        <dbReference type="EMBL" id="GGY11228.1"/>
    </source>
</evidence>
<name>A0A918P0Z2_9NEIS</name>
<protein>
    <submittedName>
        <fullName evidence="2">DUF2063 domain-containing protein</fullName>
    </submittedName>
</protein>
<dbReference type="Gene3D" id="1.10.150.690">
    <property type="entry name" value="DUF2063"/>
    <property type="match status" value="1"/>
</dbReference>
<gene>
    <name evidence="2" type="ORF">GCM10011289_12670</name>
</gene>
<dbReference type="AlphaFoldDB" id="A0A918P0Z2"/>
<evidence type="ECO:0000259" key="1">
    <source>
        <dbReference type="Pfam" id="PF09836"/>
    </source>
</evidence>
<organism evidence="2 3">
    <name type="scientific">Paludibacterium paludis</name>
    <dbReference type="NCBI Taxonomy" id="1225769"/>
    <lineage>
        <taxon>Bacteria</taxon>
        <taxon>Pseudomonadati</taxon>
        <taxon>Pseudomonadota</taxon>
        <taxon>Betaproteobacteria</taxon>
        <taxon>Neisseriales</taxon>
        <taxon>Chromobacteriaceae</taxon>
        <taxon>Paludibacterium</taxon>
    </lineage>
</organism>
<dbReference type="EMBL" id="BMYX01000005">
    <property type="protein sequence ID" value="GGY11228.1"/>
    <property type="molecule type" value="Genomic_DNA"/>
</dbReference>
<accession>A0A918P0Z2</accession>
<keyword evidence="3" id="KW-1185">Reference proteome</keyword>
<dbReference type="InterPro" id="IPR044922">
    <property type="entry name" value="DUF2063_N_sf"/>
</dbReference>
<proteinExistence type="predicted"/>
<feature type="domain" description="Putative DNA-binding" evidence="1">
    <location>
        <begin position="8"/>
        <end position="94"/>
    </location>
</feature>
<reference evidence="2" key="1">
    <citation type="journal article" date="2014" name="Int. J. Syst. Evol. Microbiol.">
        <title>Complete genome sequence of Corynebacterium casei LMG S-19264T (=DSM 44701T), isolated from a smear-ripened cheese.</title>
        <authorList>
            <consortium name="US DOE Joint Genome Institute (JGI-PGF)"/>
            <person name="Walter F."/>
            <person name="Albersmeier A."/>
            <person name="Kalinowski J."/>
            <person name="Ruckert C."/>
        </authorList>
    </citation>
    <scope>NUCLEOTIDE SEQUENCE</scope>
    <source>
        <strain evidence="2">KCTC 32182</strain>
    </source>
</reference>
<sequence length="250" mass="27030">MGTDFTDWQTGLLDAIASDVPPSAPPPGVTEAALAIYRGNYRLALLDTLSRTYPVCRQLVGDTCFDLIGRRFLATAPSRSGNLHDFGSELGEFIARTGNGLPSYLADVAALEWLAHRAYYARDTRPASLDMLASLPGETWPALRLEFIPSFGVILSSYPVASLWLAHLAPDPSFAGSLNLPECAMVTREQGRIDVKALPIAEGRFLEALQTSHTLEHATDAALGVDETFSPLPLLSLLFAKGQIHRIIPA</sequence>